<evidence type="ECO:0000256" key="6">
    <source>
        <dbReference type="ARBA" id="ARBA00022679"/>
    </source>
</evidence>
<reference evidence="12 13" key="1">
    <citation type="submission" date="2020-06" db="EMBL/GenBank/DDBJ databases">
        <title>Description of novel acetic acid bacteria.</title>
        <authorList>
            <person name="Sombolestani A."/>
        </authorList>
    </citation>
    <scope>NUCLEOTIDE SEQUENCE [LARGE SCALE GENOMIC DNA]</scope>
    <source>
        <strain evidence="12 13">LMG 27010</strain>
    </source>
</reference>
<evidence type="ECO:0000256" key="7">
    <source>
        <dbReference type="ARBA" id="ARBA00023056"/>
    </source>
</evidence>
<dbReference type="GO" id="GO:0009011">
    <property type="term" value="F:alpha-1,4-glucan glucosyltransferase (ADP-glucose donor) activity"/>
    <property type="evidence" value="ECO:0007669"/>
    <property type="project" value="UniProtKB-UniRule"/>
</dbReference>
<dbReference type="PANTHER" id="PTHR45825">
    <property type="entry name" value="GRANULE-BOUND STARCH SYNTHASE 1, CHLOROPLASTIC/AMYLOPLASTIC"/>
    <property type="match status" value="1"/>
</dbReference>
<comment type="similarity">
    <text evidence="4 8">Belongs to the glycosyltransferase 1 family. Bacterial/plant glycogen synthase subfamily.</text>
</comment>
<evidence type="ECO:0000256" key="9">
    <source>
        <dbReference type="SAM" id="MobiDB-lite"/>
    </source>
</evidence>
<sequence>MNQPSTPAPLEVLSVASEMFPMVKTGGLGDVVASLPGALREHNVRVRTVLPGYPAVMTALCNVRETVPALDILGYQARIVEGNVGDKSLFVIDIPALFDRAGNPYLTSDGVDWPDNGIRYACFSRAAALIAQGLAPGYVPDVVQTHDWQAGLTAAYLRFDRKPAPPVVHTIHNIAFQGLFPASDLARFGLPPEAMTIDGVEYYGDIGFLKAALQLCDWITTVSPTYAREIQSDPWGMGLDGLLRARSRRITGILNGVDTHEWDPMTDDNVVFPYQIGDLLSRRPNKRAFQAQFGLTPTPSAFLLGMVSRLTTQKGVDLVADVVSEFADEDLQFVVVGAGDRGIERRLRQLQRAYPGRFACHIGYSEHLGHRMQAAADGLLIPSRFEPCGLTQLYALRYGCVPIAARVGGLADTIIDANQAAVLHGTGTGFLFSPSDAPTLADAIRRAHDVYRNRPIWHQLQKNGARYDVSWGQKAATYAAIFRNLLAGDAASGETADFETIENALLLPMRPEEMRRAERAASRGTGTLLPQRRIARRPRPSTSAAVRVAS</sequence>
<dbReference type="NCBIfam" id="TIGR02095">
    <property type="entry name" value="glgA"/>
    <property type="match status" value="1"/>
</dbReference>
<feature type="domain" description="Glycosyl transferase family 1" evidence="10">
    <location>
        <begin position="302"/>
        <end position="447"/>
    </location>
</feature>
<dbReference type="GO" id="GO:0005829">
    <property type="term" value="C:cytosol"/>
    <property type="evidence" value="ECO:0007669"/>
    <property type="project" value="TreeGrafter"/>
</dbReference>
<dbReference type="InterPro" id="IPR001296">
    <property type="entry name" value="Glyco_trans_1"/>
</dbReference>
<dbReference type="Pfam" id="PF00534">
    <property type="entry name" value="Glycos_transf_1"/>
    <property type="match status" value="1"/>
</dbReference>
<feature type="region of interest" description="Disordered" evidence="9">
    <location>
        <begin position="515"/>
        <end position="550"/>
    </location>
</feature>
<dbReference type="HAMAP" id="MF_00484">
    <property type="entry name" value="Glycogen_synth"/>
    <property type="match status" value="1"/>
</dbReference>
<dbReference type="GO" id="GO:0005978">
    <property type="term" value="P:glycogen biosynthetic process"/>
    <property type="evidence" value="ECO:0007669"/>
    <property type="project" value="UniProtKB-UniRule"/>
</dbReference>
<dbReference type="NCBIfam" id="NF001899">
    <property type="entry name" value="PRK00654.1-2"/>
    <property type="match status" value="1"/>
</dbReference>
<evidence type="ECO:0000313" key="13">
    <source>
        <dbReference type="Proteomes" id="UP000585665"/>
    </source>
</evidence>
<dbReference type="InterPro" id="IPR013534">
    <property type="entry name" value="Starch_synth_cat_dom"/>
</dbReference>
<dbReference type="GO" id="GO:0004373">
    <property type="term" value="F:alpha-1,4-glucan glucosyltransferase (UDP-glucose donor) activity"/>
    <property type="evidence" value="ECO:0007669"/>
    <property type="project" value="InterPro"/>
</dbReference>
<feature type="domain" description="Starch synthase catalytic" evidence="11">
    <location>
        <begin position="12"/>
        <end position="244"/>
    </location>
</feature>
<name>A0A850PCN4_9PROT</name>
<comment type="function">
    <text evidence="2 8">Synthesizes alpha-1,4-glucan chains using ADP-glucose.</text>
</comment>
<dbReference type="EMBL" id="JABXXR010000042">
    <property type="protein sequence ID" value="NVN40409.1"/>
    <property type="molecule type" value="Genomic_DNA"/>
</dbReference>
<evidence type="ECO:0000259" key="10">
    <source>
        <dbReference type="Pfam" id="PF00534"/>
    </source>
</evidence>
<comment type="caution">
    <text evidence="12">The sequence shown here is derived from an EMBL/GenBank/DDBJ whole genome shotgun (WGS) entry which is preliminary data.</text>
</comment>
<dbReference type="PANTHER" id="PTHR45825:SF11">
    <property type="entry name" value="ALPHA AMYLASE DOMAIN-CONTAINING PROTEIN"/>
    <property type="match status" value="1"/>
</dbReference>
<proteinExistence type="inferred from homology"/>
<feature type="binding site" evidence="8">
    <location>
        <position position="24"/>
    </location>
    <ligand>
        <name>ADP-alpha-D-glucose</name>
        <dbReference type="ChEBI" id="CHEBI:57498"/>
    </ligand>
</feature>
<evidence type="ECO:0000256" key="5">
    <source>
        <dbReference type="ARBA" id="ARBA00022676"/>
    </source>
</evidence>
<dbReference type="Gene3D" id="3.40.50.2000">
    <property type="entry name" value="Glycogen Phosphorylase B"/>
    <property type="match status" value="2"/>
</dbReference>
<keyword evidence="6 8" id="KW-0808">Transferase</keyword>
<dbReference type="EC" id="2.4.1.21" evidence="8"/>
<keyword evidence="13" id="KW-1185">Reference proteome</keyword>
<dbReference type="InterPro" id="IPR011835">
    <property type="entry name" value="GS/SS"/>
</dbReference>
<dbReference type="SUPFAM" id="SSF53756">
    <property type="entry name" value="UDP-Glycosyltransferase/glycogen phosphorylase"/>
    <property type="match status" value="1"/>
</dbReference>
<dbReference type="UniPathway" id="UPA00164"/>
<comment type="pathway">
    <text evidence="3 8">Glycan biosynthesis; glycogen biosynthesis.</text>
</comment>
<comment type="catalytic activity">
    <reaction evidence="1 8">
        <text>[(1-&gt;4)-alpha-D-glucosyl](n) + ADP-alpha-D-glucose = [(1-&gt;4)-alpha-D-glucosyl](n+1) + ADP + H(+)</text>
        <dbReference type="Rhea" id="RHEA:18189"/>
        <dbReference type="Rhea" id="RHEA-COMP:9584"/>
        <dbReference type="Rhea" id="RHEA-COMP:9587"/>
        <dbReference type="ChEBI" id="CHEBI:15378"/>
        <dbReference type="ChEBI" id="CHEBI:15444"/>
        <dbReference type="ChEBI" id="CHEBI:57498"/>
        <dbReference type="ChEBI" id="CHEBI:456216"/>
        <dbReference type="EC" id="2.4.1.21"/>
    </reaction>
</comment>
<dbReference type="AlphaFoldDB" id="A0A850PCN4"/>
<evidence type="ECO:0000256" key="3">
    <source>
        <dbReference type="ARBA" id="ARBA00004964"/>
    </source>
</evidence>
<protein>
    <recommendedName>
        <fullName evidence="8">Glycogen synthase</fullName>
        <ecNumber evidence="8">2.4.1.21</ecNumber>
    </recommendedName>
    <alternativeName>
        <fullName evidence="8">Starch [bacterial glycogen] synthase</fullName>
    </alternativeName>
</protein>
<keyword evidence="5 8" id="KW-0328">Glycosyltransferase</keyword>
<accession>A0A850PCN4</accession>
<evidence type="ECO:0000256" key="2">
    <source>
        <dbReference type="ARBA" id="ARBA00002764"/>
    </source>
</evidence>
<dbReference type="RefSeq" id="WP_176613376.1">
    <property type="nucleotide sequence ID" value="NZ_JABXXR010000042.1"/>
</dbReference>
<dbReference type="CDD" id="cd03791">
    <property type="entry name" value="GT5_Glycogen_synthase_DULL1-like"/>
    <property type="match status" value="1"/>
</dbReference>
<gene>
    <name evidence="8 12" type="primary">glgA</name>
    <name evidence="12" type="ORF">HUK82_07510</name>
</gene>
<evidence type="ECO:0000256" key="8">
    <source>
        <dbReference type="HAMAP-Rule" id="MF_00484"/>
    </source>
</evidence>
<organism evidence="12 13">
    <name type="scientific">Ameyamaea chiangmaiensis</name>
    <dbReference type="NCBI Taxonomy" id="442969"/>
    <lineage>
        <taxon>Bacteria</taxon>
        <taxon>Pseudomonadati</taxon>
        <taxon>Pseudomonadota</taxon>
        <taxon>Alphaproteobacteria</taxon>
        <taxon>Acetobacterales</taxon>
        <taxon>Acetobacteraceae</taxon>
        <taxon>Ameyamaea</taxon>
    </lineage>
</organism>
<evidence type="ECO:0000259" key="11">
    <source>
        <dbReference type="Pfam" id="PF08323"/>
    </source>
</evidence>
<evidence type="ECO:0000256" key="1">
    <source>
        <dbReference type="ARBA" id="ARBA00001478"/>
    </source>
</evidence>
<evidence type="ECO:0000313" key="12">
    <source>
        <dbReference type="EMBL" id="NVN40409.1"/>
    </source>
</evidence>
<dbReference type="Proteomes" id="UP000585665">
    <property type="component" value="Unassembled WGS sequence"/>
</dbReference>
<keyword evidence="7 8" id="KW-0320">Glycogen biosynthesis</keyword>
<dbReference type="Pfam" id="PF08323">
    <property type="entry name" value="Glyco_transf_5"/>
    <property type="match status" value="1"/>
</dbReference>
<evidence type="ECO:0000256" key="4">
    <source>
        <dbReference type="ARBA" id="ARBA00010281"/>
    </source>
</evidence>